<dbReference type="SUPFAM" id="SSF52540">
    <property type="entry name" value="P-loop containing nucleoside triphosphate hydrolases"/>
    <property type="match status" value="1"/>
</dbReference>
<dbReference type="InterPro" id="IPR052374">
    <property type="entry name" value="SERAC1"/>
</dbReference>
<evidence type="ECO:0000259" key="8">
    <source>
        <dbReference type="Pfam" id="PF25000"/>
    </source>
</evidence>
<dbReference type="AlphaFoldDB" id="A0A8E2F3K6"/>
<evidence type="ECO:0000256" key="4">
    <source>
        <dbReference type="ARBA" id="ARBA00022824"/>
    </source>
</evidence>
<organism evidence="9 10">
    <name type="scientific">Glonium stellatum</name>
    <dbReference type="NCBI Taxonomy" id="574774"/>
    <lineage>
        <taxon>Eukaryota</taxon>
        <taxon>Fungi</taxon>
        <taxon>Dikarya</taxon>
        <taxon>Ascomycota</taxon>
        <taxon>Pezizomycotina</taxon>
        <taxon>Dothideomycetes</taxon>
        <taxon>Pleosporomycetidae</taxon>
        <taxon>Gloniales</taxon>
        <taxon>Gloniaceae</taxon>
        <taxon>Glonium</taxon>
    </lineage>
</organism>
<comment type="subcellular location">
    <subcellularLocation>
        <location evidence="2">Endoplasmic reticulum</location>
    </subcellularLocation>
    <subcellularLocation>
        <location evidence="3">Membrane</location>
    </subcellularLocation>
    <subcellularLocation>
        <location evidence="1">Mitochondrion</location>
    </subcellularLocation>
</comment>
<dbReference type="Gene3D" id="3.40.50.300">
    <property type="entry name" value="P-loop containing nucleotide triphosphate hydrolases"/>
    <property type="match status" value="1"/>
</dbReference>
<keyword evidence="7" id="KW-0175">Coiled coil</keyword>
<evidence type="ECO:0000256" key="2">
    <source>
        <dbReference type="ARBA" id="ARBA00004240"/>
    </source>
</evidence>
<dbReference type="Pfam" id="PF25000">
    <property type="entry name" value="DUF7779"/>
    <property type="match status" value="1"/>
</dbReference>
<dbReference type="PANTHER" id="PTHR48182:SF2">
    <property type="entry name" value="PROTEIN SERAC1"/>
    <property type="match status" value="1"/>
</dbReference>
<feature type="domain" description="DUF7779" evidence="8">
    <location>
        <begin position="601"/>
        <end position="681"/>
    </location>
</feature>
<proteinExistence type="predicted"/>
<evidence type="ECO:0000313" key="10">
    <source>
        <dbReference type="Proteomes" id="UP000250140"/>
    </source>
</evidence>
<keyword evidence="6" id="KW-0472">Membrane</keyword>
<evidence type="ECO:0000313" key="9">
    <source>
        <dbReference type="EMBL" id="OCL09819.1"/>
    </source>
</evidence>
<dbReference type="GO" id="GO:0005739">
    <property type="term" value="C:mitochondrion"/>
    <property type="evidence" value="ECO:0007669"/>
    <property type="project" value="UniProtKB-SubCell"/>
</dbReference>
<reference evidence="9 10" key="1">
    <citation type="journal article" date="2016" name="Nat. Commun.">
        <title>Ectomycorrhizal ecology is imprinted in the genome of the dominant symbiotic fungus Cenococcum geophilum.</title>
        <authorList>
            <consortium name="DOE Joint Genome Institute"/>
            <person name="Peter M."/>
            <person name="Kohler A."/>
            <person name="Ohm R.A."/>
            <person name="Kuo A."/>
            <person name="Krutzmann J."/>
            <person name="Morin E."/>
            <person name="Arend M."/>
            <person name="Barry K.W."/>
            <person name="Binder M."/>
            <person name="Choi C."/>
            <person name="Clum A."/>
            <person name="Copeland A."/>
            <person name="Grisel N."/>
            <person name="Haridas S."/>
            <person name="Kipfer T."/>
            <person name="LaButti K."/>
            <person name="Lindquist E."/>
            <person name="Lipzen A."/>
            <person name="Maire R."/>
            <person name="Meier B."/>
            <person name="Mihaltcheva S."/>
            <person name="Molinier V."/>
            <person name="Murat C."/>
            <person name="Poggeler S."/>
            <person name="Quandt C.A."/>
            <person name="Sperisen C."/>
            <person name="Tritt A."/>
            <person name="Tisserant E."/>
            <person name="Crous P.W."/>
            <person name="Henrissat B."/>
            <person name="Nehls U."/>
            <person name="Egli S."/>
            <person name="Spatafora J.W."/>
            <person name="Grigoriev I.V."/>
            <person name="Martin F.M."/>
        </authorList>
    </citation>
    <scope>NUCLEOTIDE SEQUENCE [LARGE SCALE GENOMIC DNA]</scope>
    <source>
        <strain evidence="9 10">CBS 207.34</strain>
    </source>
</reference>
<dbReference type="Proteomes" id="UP000250140">
    <property type="component" value="Unassembled WGS sequence"/>
</dbReference>
<evidence type="ECO:0000256" key="1">
    <source>
        <dbReference type="ARBA" id="ARBA00004173"/>
    </source>
</evidence>
<name>A0A8E2F3K6_9PEZI</name>
<evidence type="ECO:0000256" key="3">
    <source>
        <dbReference type="ARBA" id="ARBA00004370"/>
    </source>
</evidence>
<dbReference type="PANTHER" id="PTHR48182">
    <property type="entry name" value="PROTEIN SERAC1"/>
    <property type="match status" value="1"/>
</dbReference>
<evidence type="ECO:0000256" key="5">
    <source>
        <dbReference type="ARBA" id="ARBA00023128"/>
    </source>
</evidence>
<dbReference type="InterPro" id="IPR011990">
    <property type="entry name" value="TPR-like_helical_dom_sf"/>
</dbReference>
<dbReference type="InterPro" id="IPR056681">
    <property type="entry name" value="DUF7779"/>
</dbReference>
<dbReference type="OrthoDB" id="6161812at2759"/>
<evidence type="ECO:0000256" key="6">
    <source>
        <dbReference type="ARBA" id="ARBA00023136"/>
    </source>
</evidence>
<dbReference type="Gene3D" id="1.25.40.10">
    <property type="entry name" value="Tetratricopeptide repeat domain"/>
    <property type="match status" value="2"/>
</dbReference>
<dbReference type="InterPro" id="IPR027417">
    <property type="entry name" value="P-loop_NTPase"/>
</dbReference>
<evidence type="ECO:0000256" key="7">
    <source>
        <dbReference type="SAM" id="Coils"/>
    </source>
</evidence>
<dbReference type="EMBL" id="KV749356">
    <property type="protein sequence ID" value="OCL09819.1"/>
    <property type="molecule type" value="Genomic_DNA"/>
</dbReference>
<keyword evidence="4" id="KW-0256">Endoplasmic reticulum</keyword>
<dbReference type="GO" id="GO:0016020">
    <property type="term" value="C:membrane"/>
    <property type="evidence" value="ECO:0007669"/>
    <property type="project" value="UniProtKB-SubCell"/>
</dbReference>
<keyword evidence="5" id="KW-0496">Mitochondrion</keyword>
<accession>A0A8E2F3K6</accession>
<feature type="coiled-coil region" evidence="7">
    <location>
        <begin position="998"/>
        <end position="1056"/>
    </location>
</feature>
<dbReference type="GO" id="GO:0005783">
    <property type="term" value="C:endoplasmic reticulum"/>
    <property type="evidence" value="ECO:0007669"/>
    <property type="project" value="UniProtKB-SubCell"/>
</dbReference>
<protein>
    <recommendedName>
        <fullName evidence="8">DUF7779 domain-containing protein</fullName>
    </recommendedName>
</protein>
<keyword evidence="10" id="KW-1185">Reference proteome</keyword>
<sequence>MSDHRLVELYPRPDESRGIDVIFVDGFEGVEPDLPFSDWAKPLHGMVPENMTPRIIHLNLGIVIRKRLEKFPGALKQAQQVLLDELYEFYERKDSPIVFFGYRLAGISLKQALCTARDNAEQRPEARRLVSNTFGVILIGTPHLEDDVAVLVKTISIMVRGKSISTSKQDKFDDVRHAISMIGHDFDRQQFLFRSLSFIETQKTKYGRPKLHLGGHREKRVLVNENLGKTALYNGRPVDIKGKLCDFFNNNKDKITQFFGDVSKDIRVRVNEDEALQHQTGKDIVQSDYGTTEGSSGGKGPLSWLGRMGLRRMRHLHPRHTSTQSPIADVPCYYQFPQPRPTKLFGREEILKQIHDALWNNSPPEPVNKQLATGPSRLRAFMLSGKPGMGKTEIAREYVVRHKKDYNAIAWLVADTKANLEQKYAEFASKLNIIPPKQTDLTVSRFVLYEWLSSPIYIEASEPKVPAKWLLVMDDAKASDFMLDLWPREAQGAILVLGRDPDLRSGTFLDIDGHDLEALPEEDAARLFQSVARKDFSPPIEQDVLEIVRNWSCIPAAIIRVATKFRDHRQSLADFKDDQASHRAELLREGVSNLTSIAAMWALEGRGDSERVFLSVLSFLHHTRIPEELLTQNWTKADLPHYPDGSEYENCCNTLKHDRLVEYDKVEKLLSIERVLQDGIQAIYLRSPANLASTFNATVRLLSSIWPKSITVEVHFSLLDVGTRWNLCEKLLPHVDRIAERYQTFGEEIQRSCATRELASLLIEASWYRRERGLDFHAIALLDAASMTLEHASDDMLDLLSAMHNTGGAISLSHNQKEVGLERYEQFKKVQERIFAESGIETTKYAAAYSELGIAHIMNEHASEEVLQLFKKSEEIRRRLPGFEKLNLFNTLRGKAYFHLLHGDLEKSSANLLEALKDREDKFGVDDQRGGRSAALLFDLGNITYRQSAQATGEDKAKKLADSIGYYNRALTIFLAVYGEHDVRIADVHVVIARHILANCQETELERAEVLLETATNIYSRTSFFLREIARALFFLSHVLRRMNRQEEGLARLEEAKVIRDKLDPTNQISLKDLKVDYFDKLVVILKR</sequence>
<gene>
    <name evidence="9" type="ORF">AOQ84DRAFT_375484</name>
</gene>